<dbReference type="AlphaFoldDB" id="A0A8H2ZKX9"/>
<dbReference type="EMBL" id="CAJHIA010000002">
    <property type="protein sequence ID" value="CAD6440053.1"/>
    <property type="molecule type" value="Genomic_DNA"/>
</dbReference>
<dbReference type="Pfam" id="PF25545">
    <property type="entry name" value="DUF7924"/>
    <property type="match status" value="1"/>
</dbReference>
<protein>
    <submittedName>
        <fullName evidence="3">290bab11-0fa8-4ffe-a3f6-e626df4feab4</fullName>
    </submittedName>
</protein>
<evidence type="ECO:0000313" key="3">
    <source>
        <dbReference type="EMBL" id="CAD6440053.1"/>
    </source>
</evidence>
<feature type="region of interest" description="Disordered" evidence="1">
    <location>
        <begin position="41"/>
        <end position="62"/>
    </location>
</feature>
<name>A0A8H2ZKX9_9HELO</name>
<dbReference type="OrthoDB" id="3598835at2759"/>
<evidence type="ECO:0000259" key="2">
    <source>
        <dbReference type="Pfam" id="PF25545"/>
    </source>
</evidence>
<dbReference type="InterPro" id="IPR057684">
    <property type="entry name" value="DUF7924"/>
</dbReference>
<feature type="compositionally biased region" description="Low complexity" evidence="1">
    <location>
        <begin position="170"/>
        <end position="180"/>
    </location>
</feature>
<accession>A0A8H2ZKX9</accession>
<evidence type="ECO:0000313" key="4">
    <source>
        <dbReference type="Proteomes" id="UP000624404"/>
    </source>
</evidence>
<feature type="compositionally biased region" description="Polar residues" evidence="1">
    <location>
        <begin position="41"/>
        <end position="50"/>
    </location>
</feature>
<gene>
    <name evidence="3" type="ORF">SCLTRI_LOCUS678</name>
</gene>
<feature type="compositionally biased region" description="Polar residues" evidence="1">
    <location>
        <begin position="489"/>
        <end position="502"/>
    </location>
</feature>
<proteinExistence type="predicted"/>
<comment type="caution">
    <text evidence="3">The sequence shown here is derived from an EMBL/GenBank/DDBJ whole genome shotgun (WGS) entry which is preliminary data.</text>
</comment>
<feature type="domain" description="DUF7924" evidence="2">
    <location>
        <begin position="298"/>
        <end position="453"/>
    </location>
</feature>
<organism evidence="3 4">
    <name type="scientific">Sclerotinia trifoliorum</name>
    <dbReference type="NCBI Taxonomy" id="28548"/>
    <lineage>
        <taxon>Eukaryota</taxon>
        <taxon>Fungi</taxon>
        <taxon>Dikarya</taxon>
        <taxon>Ascomycota</taxon>
        <taxon>Pezizomycotina</taxon>
        <taxon>Leotiomycetes</taxon>
        <taxon>Helotiales</taxon>
        <taxon>Sclerotiniaceae</taxon>
        <taxon>Sclerotinia</taxon>
    </lineage>
</organism>
<evidence type="ECO:0000256" key="1">
    <source>
        <dbReference type="SAM" id="MobiDB-lite"/>
    </source>
</evidence>
<feature type="compositionally biased region" description="Polar residues" evidence="1">
    <location>
        <begin position="518"/>
        <end position="538"/>
    </location>
</feature>
<dbReference type="Proteomes" id="UP000624404">
    <property type="component" value="Unassembled WGS sequence"/>
</dbReference>
<keyword evidence="4" id="KW-1185">Reference proteome</keyword>
<reference evidence="3" key="1">
    <citation type="submission" date="2020-10" db="EMBL/GenBank/DDBJ databases">
        <authorList>
            <person name="Kusch S."/>
        </authorList>
    </citation>
    <scope>NUCLEOTIDE SEQUENCE</scope>
    <source>
        <strain evidence="3">SwB9</strain>
    </source>
</reference>
<sequence length="561" mass="63322">MDTIHSDSHQRESGDIIVDNHYMPKVNRSNPHKRLFSEQHSVPLQTSTQHLSKRQRLNTSQKPPAFWDNLSKIWLTGNALKELDRRNSSLLPSHRPVTRKFVAKLREEENLEPAVDFLVKSSARRLKKIQLFARHGGPNLTDLRGYQKSASPLVSDQPQNATMKRKPLTDPDATTGATTTTKNTSVYSRNFQQHLIDNGIFPSFYRYPDGTRPTKPNNWKEIKRRLAQPHRSLSPSRFTEEMHEKFTQVDADAAKEEQVTRLVIPLIEGEVIDAKCVSGKIPLKNLRYLTDGSLVSGNPDLYYGARPEQLERQVRIDLGDYIVPTTQSDLPIVPNFFLEVKGRDGSVAVAERQACYDGAFGARGMLQLQSYMQDEVYDNIAYTITSTYHYGTLHMYTSHPVQRNGPSGRTEYIMTHINSWALLGSPETYQEGVTAFRNAIDWTKEQRDEMIENANHRVNDTDTTNQTSSALTSNSTTETSNVEAALSIHSESQSQTSVATQNETSTSETTHHELEMPNNMSTRDLNPSTKRSSGVSESQPRKRGVQGRQESANRAADHLGK</sequence>
<feature type="compositionally biased region" description="Polar residues" evidence="1">
    <location>
        <begin position="150"/>
        <end position="162"/>
    </location>
</feature>
<feature type="region of interest" description="Disordered" evidence="1">
    <location>
        <begin position="150"/>
        <end position="180"/>
    </location>
</feature>
<feature type="region of interest" description="Disordered" evidence="1">
    <location>
        <begin position="454"/>
        <end position="561"/>
    </location>
</feature>
<feature type="compositionally biased region" description="Low complexity" evidence="1">
    <location>
        <begin position="463"/>
        <end position="481"/>
    </location>
</feature>